<gene>
    <name evidence="4" type="ORF">OSO01_20180</name>
</gene>
<dbReference type="EMBL" id="BJYM01000007">
    <property type="protein sequence ID" value="GEN87279.1"/>
    <property type="molecule type" value="Genomic_DNA"/>
</dbReference>
<keyword evidence="5" id="KW-1185">Reference proteome</keyword>
<dbReference type="OrthoDB" id="9805307at2"/>
<accession>A0A511ZIK5</accession>
<comment type="caution">
    <text evidence="4">The sequence shown here is derived from an EMBL/GenBank/DDBJ whole genome shotgun (WGS) entry which is preliminary data.</text>
</comment>
<comment type="similarity">
    <text evidence="1">Belongs to the FAH family.</text>
</comment>
<dbReference type="GO" id="GO:0019752">
    <property type="term" value="P:carboxylic acid metabolic process"/>
    <property type="evidence" value="ECO:0007669"/>
    <property type="project" value="UniProtKB-ARBA"/>
</dbReference>
<feature type="domain" description="Fumarylacetoacetase-like C-terminal" evidence="3">
    <location>
        <begin position="87"/>
        <end position="291"/>
    </location>
</feature>
<keyword evidence="4" id="KW-0378">Hydrolase</keyword>
<dbReference type="InterPro" id="IPR011234">
    <property type="entry name" value="Fumarylacetoacetase-like_C"/>
</dbReference>
<dbReference type="AlphaFoldDB" id="A0A511ZIK5"/>
<dbReference type="Proteomes" id="UP000321558">
    <property type="component" value="Unassembled WGS sequence"/>
</dbReference>
<dbReference type="PANTHER" id="PTHR42796">
    <property type="entry name" value="FUMARYLACETOACETATE HYDROLASE DOMAIN-CONTAINING PROTEIN 2A-RELATED"/>
    <property type="match status" value="1"/>
</dbReference>
<dbReference type="PANTHER" id="PTHR42796:SF4">
    <property type="entry name" value="FUMARYLACETOACETATE HYDROLASE DOMAIN-CONTAINING PROTEIN 2A"/>
    <property type="match status" value="1"/>
</dbReference>
<dbReference type="FunFam" id="3.90.850.10:FF:000002">
    <property type="entry name" value="2-hydroxyhepta-2,4-diene-1,7-dioate isomerase"/>
    <property type="match status" value="1"/>
</dbReference>
<dbReference type="InterPro" id="IPR036663">
    <property type="entry name" value="Fumarylacetoacetase_C_sf"/>
</dbReference>
<evidence type="ECO:0000313" key="4">
    <source>
        <dbReference type="EMBL" id="GEN87279.1"/>
    </source>
</evidence>
<evidence type="ECO:0000259" key="3">
    <source>
        <dbReference type="Pfam" id="PF01557"/>
    </source>
</evidence>
<proteinExistence type="inferred from homology"/>
<evidence type="ECO:0000313" key="5">
    <source>
        <dbReference type="Proteomes" id="UP000321558"/>
    </source>
</evidence>
<protein>
    <submittedName>
        <fullName evidence="4">Hydrolase</fullName>
    </submittedName>
</protein>
<dbReference type="GO" id="GO:0046872">
    <property type="term" value="F:metal ion binding"/>
    <property type="evidence" value="ECO:0007669"/>
    <property type="project" value="UniProtKB-KW"/>
</dbReference>
<sequence>MKLVAYRKEQGEKYRTGVLTDSESIADVETLSKQAGKEKLPADPVDFYARAAEHVEELQKILNEEAEHETISLQDVHLGMPLGKAKKVICVGKNYQEHVHEMKSDIPDFPVLFAKFDNAIIGPEDDIHYPSITEKLDYEVELTLVIGKTASKVKKEDAFDYIAGYTLANDTSARDLQKRTPQWLQGKTLDHTTPVGPWVVTKDEIDNPHALNVRSFVNGEERQSSNTEHLIFDIPFLINFISEIMTLEPGDIILTGTPHGVGLAMEPSGLLQGGDHVKLEIEGIGVMENQVKKV</sequence>
<dbReference type="RefSeq" id="WP_147210265.1">
    <property type="nucleotide sequence ID" value="NZ_BJYM01000007.1"/>
</dbReference>
<evidence type="ECO:0000256" key="2">
    <source>
        <dbReference type="ARBA" id="ARBA00022723"/>
    </source>
</evidence>
<evidence type="ECO:0000256" key="1">
    <source>
        <dbReference type="ARBA" id="ARBA00010211"/>
    </source>
</evidence>
<dbReference type="InterPro" id="IPR051121">
    <property type="entry name" value="FAH"/>
</dbReference>
<dbReference type="GO" id="GO:0016853">
    <property type="term" value="F:isomerase activity"/>
    <property type="evidence" value="ECO:0007669"/>
    <property type="project" value="UniProtKB-ARBA"/>
</dbReference>
<keyword evidence="2" id="KW-0479">Metal-binding</keyword>
<reference evidence="4 5" key="1">
    <citation type="submission" date="2019-07" db="EMBL/GenBank/DDBJ databases">
        <title>Whole genome shotgun sequence of Oceanobacillus sojae NBRC 105379.</title>
        <authorList>
            <person name="Hosoyama A."/>
            <person name="Uohara A."/>
            <person name="Ohji S."/>
            <person name="Ichikawa N."/>
        </authorList>
    </citation>
    <scope>NUCLEOTIDE SEQUENCE [LARGE SCALE GENOMIC DNA]</scope>
    <source>
        <strain evidence="4 5">NBRC 105379</strain>
    </source>
</reference>
<dbReference type="Gene3D" id="3.90.850.10">
    <property type="entry name" value="Fumarylacetoacetase-like, C-terminal domain"/>
    <property type="match status" value="1"/>
</dbReference>
<dbReference type="SUPFAM" id="SSF56529">
    <property type="entry name" value="FAH"/>
    <property type="match status" value="1"/>
</dbReference>
<dbReference type="Pfam" id="PF01557">
    <property type="entry name" value="FAA_hydrolase"/>
    <property type="match status" value="1"/>
</dbReference>
<dbReference type="GO" id="GO:0016787">
    <property type="term" value="F:hydrolase activity"/>
    <property type="evidence" value="ECO:0007669"/>
    <property type="project" value="UniProtKB-KW"/>
</dbReference>
<organism evidence="4 5">
    <name type="scientific">Oceanobacillus sojae</name>
    <dbReference type="NCBI Taxonomy" id="582851"/>
    <lineage>
        <taxon>Bacteria</taxon>
        <taxon>Bacillati</taxon>
        <taxon>Bacillota</taxon>
        <taxon>Bacilli</taxon>
        <taxon>Bacillales</taxon>
        <taxon>Bacillaceae</taxon>
        <taxon>Oceanobacillus</taxon>
    </lineage>
</organism>
<dbReference type="STRING" id="582851.GCA_900162665_01256"/>
<name>A0A511ZIK5_9BACI</name>